<comment type="caution">
    <text evidence="4">The sequence shown here is derived from an EMBL/GenBank/DDBJ whole genome shotgun (WGS) entry which is preliminary data.</text>
</comment>
<dbReference type="GO" id="GO:0008251">
    <property type="term" value="F:tRNA-specific adenosine deaminase activity"/>
    <property type="evidence" value="ECO:0007669"/>
    <property type="project" value="TreeGrafter"/>
</dbReference>
<proteinExistence type="predicted"/>
<dbReference type="GO" id="GO:0003725">
    <property type="term" value="F:double-stranded RNA binding"/>
    <property type="evidence" value="ECO:0007669"/>
    <property type="project" value="TreeGrafter"/>
</dbReference>
<dbReference type="GO" id="GO:0005737">
    <property type="term" value="C:cytoplasm"/>
    <property type="evidence" value="ECO:0007669"/>
    <property type="project" value="TreeGrafter"/>
</dbReference>
<feature type="compositionally biased region" description="Polar residues" evidence="2">
    <location>
        <begin position="1"/>
        <end position="28"/>
    </location>
</feature>
<dbReference type="SUPFAM" id="SSF54768">
    <property type="entry name" value="dsRNA-binding domain-like"/>
    <property type="match status" value="2"/>
</dbReference>
<dbReference type="CDD" id="cd00048">
    <property type="entry name" value="DSRM_SF"/>
    <property type="match status" value="1"/>
</dbReference>
<dbReference type="EMBL" id="JAHWGI010000309">
    <property type="protein sequence ID" value="KAK3913112.1"/>
    <property type="molecule type" value="Genomic_DNA"/>
</dbReference>
<evidence type="ECO:0000256" key="2">
    <source>
        <dbReference type="SAM" id="MobiDB-lite"/>
    </source>
</evidence>
<dbReference type="SMART" id="SM00358">
    <property type="entry name" value="DSRM"/>
    <property type="match status" value="2"/>
</dbReference>
<dbReference type="AlphaFoldDB" id="A0AAE1H1L6"/>
<dbReference type="Gene3D" id="3.30.160.20">
    <property type="match status" value="2"/>
</dbReference>
<feature type="region of interest" description="Disordered" evidence="2">
    <location>
        <begin position="172"/>
        <end position="203"/>
    </location>
</feature>
<dbReference type="Proteomes" id="UP001219518">
    <property type="component" value="Unassembled WGS sequence"/>
</dbReference>
<dbReference type="GO" id="GO:0005730">
    <property type="term" value="C:nucleolus"/>
    <property type="evidence" value="ECO:0007669"/>
    <property type="project" value="TreeGrafter"/>
</dbReference>
<keyword evidence="5" id="KW-1185">Reference proteome</keyword>
<dbReference type="GO" id="GO:0006382">
    <property type="term" value="P:adenosine to inosine editing"/>
    <property type="evidence" value="ECO:0007669"/>
    <property type="project" value="TreeGrafter"/>
</dbReference>
<organism evidence="4 5">
    <name type="scientific">Frankliniella fusca</name>
    <dbReference type="NCBI Taxonomy" id="407009"/>
    <lineage>
        <taxon>Eukaryota</taxon>
        <taxon>Metazoa</taxon>
        <taxon>Ecdysozoa</taxon>
        <taxon>Arthropoda</taxon>
        <taxon>Hexapoda</taxon>
        <taxon>Insecta</taxon>
        <taxon>Pterygota</taxon>
        <taxon>Neoptera</taxon>
        <taxon>Paraneoptera</taxon>
        <taxon>Thysanoptera</taxon>
        <taxon>Terebrantia</taxon>
        <taxon>Thripoidea</taxon>
        <taxon>Thripidae</taxon>
        <taxon>Frankliniella</taxon>
    </lineage>
</organism>
<evidence type="ECO:0000256" key="1">
    <source>
        <dbReference type="PROSITE-ProRule" id="PRU00266"/>
    </source>
</evidence>
<sequence>MQPTVMKMETSTPNKSNAQEGQTAQSPIVLTHQIPVPSQPQTPTQAQGAAQTQAQPGSAKEDDSEATDLKPWKKQKNPSFKVNKVLKRRRQNARFRKLLIPKNAIMVLNELQPGISFEAEEQTNAFSQLTYTVRINIDGTVYTGEGPSKAAAKAAAAELAVKGLILKKIADSGSKKEGEEEPMDATSGDDASEKGSTNGRRVIPEDEVPWGSLASFALFKLFADWKAQGTSIPTVMTPPPIKTVHKPAGPKPTPTPTKGTVLPENADTLHPVTLVGRVFPGTLFTEISREGTPPYLTFCMGATVQGVTYTGTAKSKKEAKKNCAIEVLKGSNIPYNTNI</sequence>
<feature type="domain" description="DRBM" evidence="3">
    <location>
        <begin position="77"/>
        <end position="166"/>
    </location>
</feature>
<feature type="region of interest" description="Disordered" evidence="2">
    <location>
        <begin position="1"/>
        <end position="78"/>
    </location>
</feature>
<dbReference type="PANTHER" id="PTHR10910">
    <property type="entry name" value="EUKARYOTE SPECIFIC DSRNA BINDING PROTEIN"/>
    <property type="match status" value="1"/>
</dbReference>
<feature type="region of interest" description="Disordered" evidence="2">
    <location>
        <begin position="245"/>
        <end position="264"/>
    </location>
</feature>
<gene>
    <name evidence="4" type="ORF">KUF71_022566</name>
</gene>
<evidence type="ECO:0000313" key="5">
    <source>
        <dbReference type="Proteomes" id="UP001219518"/>
    </source>
</evidence>
<dbReference type="GO" id="GO:0010468">
    <property type="term" value="P:regulation of gene expression"/>
    <property type="evidence" value="ECO:0007669"/>
    <property type="project" value="UniProtKB-ARBA"/>
</dbReference>
<feature type="compositionally biased region" description="Low complexity" evidence="2">
    <location>
        <begin position="39"/>
        <end position="58"/>
    </location>
</feature>
<keyword evidence="1" id="KW-0694">RNA-binding</keyword>
<accession>A0AAE1H1L6</accession>
<evidence type="ECO:0000313" key="4">
    <source>
        <dbReference type="EMBL" id="KAK3913112.1"/>
    </source>
</evidence>
<dbReference type="GO" id="GO:0006396">
    <property type="term" value="P:RNA processing"/>
    <property type="evidence" value="ECO:0007669"/>
    <property type="project" value="TreeGrafter"/>
</dbReference>
<name>A0AAE1H1L6_9NEOP</name>
<reference evidence="4" key="1">
    <citation type="submission" date="2021-07" db="EMBL/GenBank/DDBJ databases">
        <authorList>
            <person name="Catto M.A."/>
            <person name="Jacobson A."/>
            <person name="Kennedy G."/>
            <person name="Labadie P."/>
            <person name="Hunt B.G."/>
            <person name="Srinivasan R."/>
        </authorList>
    </citation>
    <scope>NUCLEOTIDE SEQUENCE</scope>
    <source>
        <strain evidence="4">PL_HMW_Pooled</strain>
        <tissue evidence="4">Head</tissue>
    </source>
</reference>
<protein>
    <submittedName>
        <fullName evidence="4">Double-stranded RNA-specific editase 1</fullName>
    </submittedName>
</protein>
<dbReference type="PROSITE" id="PS50137">
    <property type="entry name" value="DS_RBD"/>
    <property type="match status" value="1"/>
</dbReference>
<dbReference type="PANTHER" id="PTHR10910:SF62">
    <property type="entry name" value="AT07585P-RELATED"/>
    <property type="match status" value="1"/>
</dbReference>
<reference evidence="4" key="2">
    <citation type="journal article" date="2023" name="BMC Genomics">
        <title>Pest status, molecular evolution, and epigenetic factors derived from the genome assembly of Frankliniella fusca, a thysanopteran phytovirus vector.</title>
        <authorList>
            <person name="Catto M.A."/>
            <person name="Labadie P.E."/>
            <person name="Jacobson A.L."/>
            <person name="Kennedy G.G."/>
            <person name="Srinivasan R."/>
            <person name="Hunt B.G."/>
        </authorList>
    </citation>
    <scope>NUCLEOTIDE SEQUENCE</scope>
    <source>
        <strain evidence="4">PL_HMW_Pooled</strain>
    </source>
</reference>
<dbReference type="Pfam" id="PF00035">
    <property type="entry name" value="dsrm"/>
    <property type="match status" value="2"/>
</dbReference>
<dbReference type="InterPro" id="IPR014720">
    <property type="entry name" value="dsRBD_dom"/>
</dbReference>
<evidence type="ECO:0000259" key="3">
    <source>
        <dbReference type="PROSITE" id="PS50137"/>
    </source>
</evidence>
<dbReference type="GO" id="GO:0003726">
    <property type="term" value="F:double-stranded RNA adenosine deaminase activity"/>
    <property type="evidence" value="ECO:0007669"/>
    <property type="project" value="TreeGrafter"/>
</dbReference>